<comment type="caution">
    <text evidence="1">The sequence shown here is derived from an EMBL/GenBank/DDBJ whole genome shotgun (WGS) entry which is preliminary data.</text>
</comment>
<protein>
    <submittedName>
        <fullName evidence="1">Uncharacterized protein</fullName>
    </submittedName>
</protein>
<accession>A0A8S1QYU9</accession>
<keyword evidence="2" id="KW-1185">Reference proteome</keyword>
<evidence type="ECO:0000313" key="1">
    <source>
        <dbReference type="EMBL" id="CAD8120355.1"/>
    </source>
</evidence>
<dbReference type="Proteomes" id="UP000692954">
    <property type="component" value="Unassembled WGS sequence"/>
</dbReference>
<gene>
    <name evidence="1" type="ORF">PSON_ATCC_30995.1.T1250172</name>
</gene>
<dbReference type="EMBL" id="CAJJDN010000125">
    <property type="protein sequence ID" value="CAD8120355.1"/>
    <property type="molecule type" value="Genomic_DNA"/>
</dbReference>
<organism evidence="1 2">
    <name type="scientific">Paramecium sonneborni</name>
    <dbReference type="NCBI Taxonomy" id="65129"/>
    <lineage>
        <taxon>Eukaryota</taxon>
        <taxon>Sar</taxon>
        <taxon>Alveolata</taxon>
        <taxon>Ciliophora</taxon>
        <taxon>Intramacronucleata</taxon>
        <taxon>Oligohymenophorea</taxon>
        <taxon>Peniculida</taxon>
        <taxon>Parameciidae</taxon>
        <taxon>Paramecium</taxon>
    </lineage>
</organism>
<sequence length="55" mass="6602">MERIIKWLLSVETLIKKWLKLKISRMYQIVMGKDRQPKTDEVLVFPKLNSKNSQV</sequence>
<evidence type="ECO:0000313" key="2">
    <source>
        <dbReference type="Proteomes" id="UP000692954"/>
    </source>
</evidence>
<reference evidence="1" key="1">
    <citation type="submission" date="2021-01" db="EMBL/GenBank/DDBJ databases">
        <authorList>
            <consortium name="Genoscope - CEA"/>
            <person name="William W."/>
        </authorList>
    </citation>
    <scope>NUCLEOTIDE SEQUENCE</scope>
</reference>
<name>A0A8S1QYU9_9CILI</name>
<proteinExistence type="predicted"/>
<dbReference type="AlphaFoldDB" id="A0A8S1QYU9"/>